<dbReference type="AlphaFoldDB" id="A0A813I1V4"/>
<dbReference type="Proteomes" id="UP000626109">
    <property type="component" value="Unassembled WGS sequence"/>
</dbReference>
<comment type="caution">
    <text evidence="1">The sequence shown here is derived from an EMBL/GenBank/DDBJ whole genome shotgun (WGS) entry which is preliminary data.</text>
</comment>
<feature type="non-terminal residue" evidence="1">
    <location>
        <position position="146"/>
    </location>
</feature>
<proteinExistence type="predicted"/>
<gene>
    <name evidence="1" type="ORF">PGLA2088_LOCUS2655</name>
</gene>
<reference evidence="1" key="1">
    <citation type="submission" date="2021-02" db="EMBL/GenBank/DDBJ databases">
        <authorList>
            <person name="Dougan E. K."/>
            <person name="Rhodes N."/>
            <person name="Thang M."/>
            <person name="Chan C."/>
        </authorList>
    </citation>
    <scope>NUCLEOTIDE SEQUENCE</scope>
</reference>
<sequence>ATPHIPALPLILELPRPLDDDTNLTKSLPAALDGAREIVGQQRYNEAIRRLLISDQMAAASALEASEALAALRVPKDELRDRETKELLKAAKKAVRDVVLWRCCGSANGLDSREALVRAFEAATRQTSCDENTVSQLTNGYRRIRE</sequence>
<evidence type="ECO:0000313" key="1">
    <source>
        <dbReference type="EMBL" id="CAE8643992.1"/>
    </source>
</evidence>
<dbReference type="EMBL" id="CAJNNW010002203">
    <property type="protein sequence ID" value="CAE8643992.1"/>
    <property type="molecule type" value="Genomic_DNA"/>
</dbReference>
<accession>A0A813I1V4</accession>
<name>A0A813I1V4_POLGL</name>
<organism evidence="1 2">
    <name type="scientific">Polarella glacialis</name>
    <name type="common">Dinoflagellate</name>
    <dbReference type="NCBI Taxonomy" id="89957"/>
    <lineage>
        <taxon>Eukaryota</taxon>
        <taxon>Sar</taxon>
        <taxon>Alveolata</taxon>
        <taxon>Dinophyceae</taxon>
        <taxon>Suessiales</taxon>
        <taxon>Suessiaceae</taxon>
        <taxon>Polarella</taxon>
    </lineage>
</organism>
<feature type="non-terminal residue" evidence="1">
    <location>
        <position position="1"/>
    </location>
</feature>
<protein>
    <submittedName>
        <fullName evidence="1">Uncharacterized protein</fullName>
    </submittedName>
</protein>
<evidence type="ECO:0000313" key="2">
    <source>
        <dbReference type="Proteomes" id="UP000626109"/>
    </source>
</evidence>